<dbReference type="InterPro" id="IPR051388">
    <property type="entry name" value="Serpin_venom_toxin"/>
</dbReference>
<feature type="domain" description="Antistasin-like" evidence="10">
    <location>
        <begin position="963"/>
        <end position="990"/>
    </location>
</feature>
<organism evidence="12 13">
    <name type="scientific">Hypsibius exemplaris</name>
    <name type="common">Freshwater tardigrade</name>
    <dbReference type="NCBI Taxonomy" id="2072580"/>
    <lineage>
        <taxon>Eukaryota</taxon>
        <taxon>Metazoa</taxon>
        <taxon>Ecdysozoa</taxon>
        <taxon>Tardigrada</taxon>
        <taxon>Eutardigrada</taxon>
        <taxon>Parachela</taxon>
        <taxon>Hypsibioidea</taxon>
        <taxon>Hypsibiidae</taxon>
        <taxon>Hypsibius</taxon>
    </lineage>
</organism>
<evidence type="ECO:0000256" key="2">
    <source>
        <dbReference type="ARBA" id="ARBA00022900"/>
    </source>
</evidence>
<feature type="domain" description="Thyroglobulin type-1" evidence="9">
    <location>
        <begin position="877"/>
        <end position="955"/>
    </location>
</feature>
<dbReference type="SUPFAM" id="SSF57256">
    <property type="entry name" value="Elafin-like"/>
    <property type="match status" value="4"/>
</dbReference>
<gene>
    <name evidence="12" type="ORF">BV898_10172</name>
</gene>
<reference evidence="13" key="1">
    <citation type="submission" date="2017-01" db="EMBL/GenBank/DDBJ databases">
        <title>Comparative genomics of anhydrobiosis in the tardigrade Hypsibius dujardini.</title>
        <authorList>
            <person name="Yoshida Y."/>
            <person name="Koutsovoulos G."/>
            <person name="Laetsch D."/>
            <person name="Stevens L."/>
            <person name="Kumar S."/>
            <person name="Horikawa D."/>
            <person name="Ishino K."/>
            <person name="Komine S."/>
            <person name="Tomita M."/>
            <person name="Blaxter M."/>
            <person name="Arakawa K."/>
        </authorList>
    </citation>
    <scope>NUCLEOTIDE SEQUENCE [LARGE SCALE GENOMIC DNA]</scope>
    <source>
        <strain evidence="13">Z151</strain>
    </source>
</reference>
<dbReference type="SUPFAM" id="SSF57262">
    <property type="entry name" value="Leech antihemostatic proteins"/>
    <property type="match status" value="1"/>
</dbReference>
<dbReference type="SMART" id="SM00211">
    <property type="entry name" value="TY"/>
    <property type="match status" value="6"/>
</dbReference>
<keyword evidence="3 5" id="KW-1015">Disulfide bond</keyword>
<dbReference type="FunFam" id="4.10.410.10:FF:000015">
    <property type="entry name" value="WAP four-disulfide core domain 6A"/>
    <property type="match status" value="1"/>
</dbReference>
<dbReference type="SMART" id="SM00131">
    <property type="entry name" value="KU"/>
    <property type="match status" value="5"/>
</dbReference>
<evidence type="ECO:0000259" key="11">
    <source>
        <dbReference type="PROSITE" id="PS51390"/>
    </source>
</evidence>
<protein>
    <recommendedName>
        <fullName evidence="14">Papilin</fullName>
    </recommendedName>
</protein>
<keyword evidence="13" id="KW-1185">Reference proteome</keyword>
<feature type="signal peptide" evidence="7">
    <location>
        <begin position="1"/>
        <end position="22"/>
    </location>
</feature>
<dbReference type="InterPro" id="IPR020901">
    <property type="entry name" value="Prtase_inh_Kunz-CS"/>
</dbReference>
<feature type="domain" description="Thyroglobulin type-1" evidence="9">
    <location>
        <begin position="322"/>
        <end position="384"/>
    </location>
</feature>
<dbReference type="InterPro" id="IPR002223">
    <property type="entry name" value="Kunitz_BPTI"/>
</dbReference>
<evidence type="ECO:0000313" key="12">
    <source>
        <dbReference type="EMBL" id="OQV15698.1"/>
    </source>
</evidence>
<dbReference type="InterPro" id="IPR004094">
    <property type="entry name" value="Antistasin-like"/>
</dbReference>
<accession>A0A1W0WKF4</accession>
<comment type="caution">
    <text evidence="12">The sequence shown here is derived from an EMBL/GenBank/DDBJ whole genome shotgun (WGS) entry which is preliminary data.</text>
</comment>
<keyword evidence="2" id="KW-0722">Serine protease inhibitor</keyword>
<dbReference type="InterPro" id="IPR028150">
    <property type="entry name" value="Lustrin_cystein"/>
</dbReference>
<dbReference type="FunFam" id="4.10.410.10:FF:000010">
    <property type="entry name" value="Alpha1-microglobulin/bikunin (AMBP)"/>
    <property type="match status" value="1"/>
</dbReference>
<dbReference type="GO" id="GO:0004867">
    <property type="term" value="F:serine-type endopeptidase inhibitor activity"/>
    <property type="evidence" value="ECO:0007669"/>
    <property type="project" value="UniProtKB-KW"/>
</dbReference>
<dbReference type="InterPro" id="IPR008197">
    <property type="entry name" value="WAP_dom"/>
</dbReference>
<dbReference type="OrthoDB" id="406800at2759"/>
<dbReference type="PROSITE" id="PS51252">
    <property type="entry name" value="ANTISTASIN"/>
    <property type="match status" value="3"/>
</dbReference>
<name>A0A1W0WKF4_HYPEX</name>
<dbReference type="InterPro" id="IPR000716">
    <property type="entry name" value="Thyroglobulin_1"/>
</dbReference>
<feature type="transmembrane region" description="Helical" evidence="6">
    <location>
        <begin position="1994"/>
        <end position="2016"/>
    </location>
</feature>
<comment type="caution">
    <text evidence="5">Lacks conserved residue(s) required for the propagation of feature annotation.</text>
</comment>
<feature type="disulfide bond" evidence="5">
    <location>
        <begin position="114"/>
        <end position="121"/>
    </location>
</feature>
<evidence type="ECO:0000259" key="8">
    <source>
        <dbReference type="PROSITE" id="PS50279"/>
    </source>
</evidence>
<keyword evidence="7" id="KW-0732">Signal</keyword>
<dbReference type="Pfam" id="PF00086">
    <property type="entry name" value="Thyroglobulin_1"/>
    <property type="match status" value="6"/>
</dbReference>
<dbReference type="PANTHER" id="PTHR46751">
    <property type="entry name" value="EPPIN"/>
    <property type="match status" value="1"/>
</dbReference>
<feature type="domain" description="Antistasin-like" evidence="10">
    <location>
        <begin position="390"/>
        <end position="415"/>
    </location>
</feature>
<evidence type="ECO:0000259" key="9">
    <source>
        <dbReference type="PROSITE" id="PS51162"/>
    </source>
</evidence>
<feature type="domain" description="BPTI/Kunitz inhibitor" evidence="8">
    <location>
        <begin position="1199"/>
        <end position="1249"/>
    </location>
</feature>
<dbReference type="PROSITE" id="PS00484">
    <property type="entry name" value="THYROGLOBULIN_1_1"/>
    <property type="match status" value="4"/>
</dbReference>
<feature type="disulfide bond" evidence="5">
    <location>
        <begin position="1849"/>
        <end position="1869"/>
    </location>
</feature>
<dbReference type="Gene3D" id="4.10.410.10">
    <property type="entry name" value="Pancreatic trypsin inhibitor Kunitz domain"/>
    <property type="match status" value="5"/>
</dbReference>
<feature type="domain" description="WAP" evidence="11">
    <location>
        <begin position="1488"/>
        <end position="1540"/>
    </location>
</feature>
<dbReference type="InterPro" id="IPR036880">
    <property type="entry name" value="Kunitz_BPTI_sf"/>
</dbReference>
<feature type="domain" description="BPTI/Kunitz inhibitor" evidence="8">
    <location>
        <begin position="1081"/>
        <end position="1131"/>
    </location>
</feature>
<feature type="domain" description="Antistasin-like" evidence="10">
    <location>
        <begin position="642"/>
        <end position="673"/>
    </location>
</feature>
<feature type="domain" description="WAP" evidence="11">
    <location>
        <begin position="273"/>
        <end position="320"/>
    </location>
</feature>
<keyword evidence="6" id="KW-0812">Transmembrane</keyword>
<evidence type="ECO:0008006" key="14">
    <source>
        <dbReference type="Google" id="ProtNLM"/>
    </source>
</evidence>
<evidence type="ECO:0000313" key="13">
    <source>
        <dbReference type="Proteomes" id="UP000192578"/>
    </source>
</evidence>
<dbReference type="PROSITE" id="PS51390">
    <property type="entry name" value="WAP"/>
    <property type="match status" value="5"/>
</dbReference>
<dbReference type="CDD" id="cd00191">
    <property type="entry name" value="TY"/>
    <property type="match status" value="6"/>
</dbReference>
<feature type="domain" description="Thyroglobulin type-1" evidence="9">
    <location>
        <begin position="1252"/>
        <end position="1318"/>
    </location>
</feature>
<dbReference type="Pfam" id="PF14625">
    <property type="entry name" value="Lustrin_cystein"/>
    <property type="match status" value="4"/>
</dbReference>
<dbReference type="PROSITE" id="PS50279">
    <property type="entry name" value="BPTI_KUNITZ_2"/>
    <property type="match status" value="5"/>
</dbReference>
<feature type="domain" description="Thyroglobulin type-1" evidence="9">
    <location>
        <begin position="75"/>
        <end position="157"/>
    </location>
</feature>
<feature type="domain" description="WAP" evidence="11">
    <location>
        <begin position="1438"/>
        <end position="1485"/>
    </location>
</feature>
<comment type="similarity">
    <text evidence="4">Belongs to the venom Kunitz-type family. 03 (sub-Kunitz) subfamily.</text>
</comment>
<dbReference type="InterPro" id="IPR011061">
    <property type="entry name" value="Hirudin/antistatin"/>
</dbReference>
<dbReference type="CDD" id="cd00109">
    <property type="entry name" value="Kunitz-type"/>
    <property type="match status" value="5"/>
</dbReference>
<evidence type="ECO:0000259" key="10">
    <source>
        <dbReference type="PROSITE" id="PS51252"/>
    </source>
</evidence>
<dbReference type="PRINTS" id="PR00759">
    <property type="entry name" value="BASICPTASE"/>
</dbReference>
<keyword evidence="6" id="KW-1133">Transmembrane helix</keyword>
<dbReference type="InterPro" id="IPR036645">
    <property type="entry name" value="Elafin-like_sf"/>
</dbReference>
<feature type="domain" description="BPTI/Kunitz inhibitor" evidence="8">
    <location>
        <begin position="1638"/>
        <end position="1689"/>
    </location>
</feature>
<dbReference type="SMART" id="SM00217">
    <property type="entry name" value="WAP"/>
    <property type="match status" value="6"/>
</dbReference>
<dbReference type="InterPro" id="IPR036857">
    <property type="entry name" value="Thyroglobulin_1_sf"/>
</dbReference>
<dbReference type="Pfam" id="PF00014">
    <property type="entry name" value="Kunitz_BPTI"/>
    <property type="match status" value="5"/>
</dbReference>
<feature type="domain" description="WAP" evidence="11">
    <location>
        <begin position="827"/>
        <end position="875"/>
    </location>
</feature>
<dbReference type="CDD" id="cd00199">
    <property type="entry name" value="WAP"/>
    <property type="match status" value="2"/>
</dbReference>
<dbReference type="SUPFAM" id="SSF57362">
    <property type="entry name" value="BPTI-like"/>
    <property type="match status" value="5"/>
</dbReference>
<dbReference type="Gene3D" id="4.10.800.10">
    <property type="entry name" value="Thyroglobulin type-1"/>
    <property type="match status" value="6"/>
</dbReference>
<dbReference type="Pfam" id="PF02822">
    <property type="entry name" value="Antistasin"/>
    <property type="match status" value="2"/>
</dbReference>
<feature type="domain" description="BPTI/Kunitz inhibitor" evidence="8">
    <location>
        <begin position="773"/>
        <end position="823"/>
    </location>
</feature>
<dbReference type="EMBL" id="MTYJ01000085">
    <property type="protein sequence ID" value="OQV15698.1"/>
    <property type="molecule type" value="Genomic_DNA"/>
</dbReference>
<evidence type="ECO:0000256" key="5">
    <source>
        <dbReference type="PROSITE-ProRule" id="PRU00500"/>
    </source>
</evidence>
<feature type="domain" description="BPTI/Kunitz inhibitor" evidence="8">
    <location>
        <begin position="1695"/>
        <end position="1745"/>
    </location>
</feature>
<evidence type="ECO:0000256" key="6">
    <source>
        <dbReference type="SAM" id="Phobius"/>
    </source>
</evidence>
<dbReference type="PROSITE" id="PS00280">
    <property type="entry name" value="BPTI_KUNITZ_1"/>
    <property type="match status" value="3"/>
</dbReference>
<dbReference type="Proteomes" id="UP000192578">
    <property type="component" value="Unassembled WGS sequence"/>
</dbReference>
<evidence type="ECO:0000256" key="7">
    <source>
        <dbReference type="SAM" id="SignalP"/>
    </source>
</evidence>
<dbReference type="PROSITE" id="PS51162">
    <property type="entry name" value="THYROGLOBULIN_1_2"/>
    <property type="match status" value="6"/>
</dbReference>
<evidence type="ECO:0000256" key="3">
    <source>
        <dbReference type="ARBA" id="ARBA00023157"/>
    </source>
</evidence>
<dbReference type="Pfam" id="PF00095">
    <property type="entry name" value="WAP"/>
    <property type="match status" value="6"/>
</dbReference>
<proteinExistence type="inferred from homology"/>
<dbReference type="SUPFAM" id="SSF57610">
    <property type="entry name" value="Thyroglobulin type-1 domain"/>
    <property type="match status" value="6"/>
</dbReference>
<keyword evidence="1" id="KW-0646">Protease inhibitor</keyword>
<keyword evidence="6" id="KW-0472">Membrane</keyword>
<dbReference type="Gene3D" id="2.10.22.10">
    <property type="entry name" value="Antistasin, domain 1"/>
    <property type="match status" value="1"/>
</dbReference>
<feature type="domain" description="Thyroglobulin type-1" evidence="9">
    <location>
        <begin position="1806"/>
        <end position="1869"/>
    </location>
</feature>
<dbReference type="GO" id="GO:0005576">
    <property type="term" value="C:extracellular region"/>
    <property type="evidence" value="ECO:0007669"/>
    <property type="project" value="InterPro"/>
</dbReference>
<sequence length="2073" mass="223719">MGNTLLFLSLPALICLISSSFALSATKPGLCAPPSRLFITGTMQKCSADADCPYDSKCCDSKSGIKVCAPAQPAFSACQHQRVIAEEVARSIDSSINFTPECLETNGSFAPIQCSEAKQRCWCVNEAGFEVAGTRVPLGTPVKLCCAAPRVCPNPECRMLCPQSFRIMKDGCPRCECYDACDEIKCPRSTKCVTEELTCVNEPCPPISRCSARSIDDVDCPSGLPALVDTNKKDYHLCSLLDSIKASKCPSGFDCNVRPGKEFGVCCPLAKENIIKPGQCPALNTTSGNSCIVECLVDQDCYGDAKCCSDNCTARCLAPVTLTACQAQKAAVTNVPGLFTPACDTATGQYSQVQCSGQKCWCVDPITGVEKSGTRTVNGSLPNCSAPKHCSPVQCDLQCEHGVQFDPEGCPICACYNPCEELSCPNGCNLLNIDCGEQNCPSVATCKESRSLDHPCIYGKPVLDNQTRDYVICGDASRQLAGCPATTKCEPIDAEGHGVCCPMPGTVRSKQLHGDRTDEQLALTKPEEHLGKCPKPLQTHAARSTQCGANCRKDFDCGIDEKCCDNDCGWTCVKAVTKTACQVSAEFWLSAGLNQETTFIPKCDSKGSYEPIQCLGTTCWCVDNLGREIDGTRKPKGQTLDCSKPKECGPQCRMFCPFDFTREEDGCSSTCECAPSPCDKIACPSQTECKLTTLDCVKEPCPIAPKCVVKAVALPICPFGEPLIDAFSNKTIPCGLTSDEVENSDCPVTHICTHPAGGTADGVCCQRQSVDICHLPKETGPCRAAMPRWHFDKTTKQCQQFIYGGCDGNLNNFQTKELCEHMCTGAPAAKSGGHCPLPSMDGPGTCQVECGSDADCPGTSLCCSNGCGQVCMAETFASACDIQNTAMARLLPLSLEENRAKAVIPECQSDGKFNQRQCSDPLGRNATTKECWCVKENGLEIDGSRRLASAPQIECTTIADDLCKETMMCRMDCPFGFKHDPADGCPVCDCEDPCEMISCPNGRECKVIEMKAVHNTTTRVPICAPHAAPALTCPFGEPIRIESTNQIRVCLSDSACPATHACSMPEGAHTGICCSKTSSVCQMLPDPGLCRAALPRWSFNPTKQACERFIYGGCLGNGNNFESATECAKVCGGSPVPEPSTPAPVDVCRTGKAIPWIHLNGSSSATMDMCTTGSGCPLTHSCAGGDKVVACCEKTSDDCFLPVISGQCKAAIPRYHFNPKTKACEQYVYSGCGANGNSFASYDQCKNLCPVMSQCEAIRQAAVQLQSNSSVPLFVPECDEFDGSWLPVQCQPALGMCWCVDKNGRADMTTAVRGYPTCSGKTTVLASTSNASAEVCPEGEAMQFCDPQLCRQQVCFGHPRAQCRINPCGGCTTDFFDSDNHKVDCNEGLSECQIEFQTTVHSSSWSKLQIPAPLFAPGTKSSSNGAQIVQIVERAENGSAKLGMCPPYFALPHEGCAIECHTDSQCADDLKCCFAGCGYTCVSPIPLATAKPGQCPVNEPTDVPTTSEKCEHSCVDDTECGGSRKCCNRGKCDLVCLEPVVEPVLMPLYIAGLRNFRPLRVDPVQRRDLLCNDSGIVAGVLHPVCPGEVKPEVCKDTCRDAQCHGRPDAFCVADPCNGCKVQFADQQGKIVQCGVDSCDLPMERGICAAGDSERYYFNGFTQECRPFNYSGCGGNENNFLTKDECLKRCLPKDICMQDISTGPCRALIERWAYNKKTHQCEQFDYGGCQGNGNNFETKAQCENRCPEILVCPRLSATATVSTCNRSGRCDHAKCAHPLATCRVEPCSCAPEFVDKWGRQMNCSELPTKCQQEALERSVMADVYHPQCMSSGKYQPMQCFADHFSEKCWCVDESGNVLDDAKFTRGTRNCAVITIASTRIYMKFSAQPETTDDLIKDTVTEILNLVSQDNAVESLEILPGKHHVVANVALHGSRTADVAYFFEKMMNITKLPPALSLLELRVNHERPYLNSVLMDDRALSPMVSLDAPVSHSPDLLPLLAILGVAVVVIAILGIILYRRHRTGSYTNRDQVKDFEKVLPSDAPLKVMPNDYASIPAYTKPADHIYEIPKENVKL</sequence>
<evidence type="ECO:0000256" key="1">
    <source>
        <dbReference type="ARBA" id="ARBA00022690"/>
    </source>
</evidence>
<dbReference type="Gene3D" id="4.10.75.10">
    <property type="entry name" value="Elafin-like"/>
    <property type="match status" value="6"/>
</dbReference>
<feature type="disulfide bond" evidence="5">
    <location>
        <begin position="1290"/>
        <end position="1297"/>
    </location>
</feature>
<feature type="domain" description="WAP" evidence="11">
    <location>
        <begin position="526"/>
        <end position="576"/>
    </location>
</feature>
<evidence type="ECO:0000256" key="4">
    <source>
        <dbReference type="ARBA" id="ARBA00038506"/>
    </source>
</evidence>
<feature type="chain" id="PRO_5013094058" description="Papilin" evidence="7">
    <location>
        <begin position="23"/>
        <end position="2073"/>
    </location>
</feature>
<dbReference type="InterPro" id="IPR006150">
    <property type="entry name" value="Cys_repeat_1"/>
</dbReference>
<feature type="domain" description="Thyroglobulin type-1" evidence="9">
    <location>
        <begin position="578"/>
        <end position="642"/>
    </location>
</feature>
<dbReference type="PANTHER" id="PTHR46751:SF1">
    <property type="entry name" value="WAP FOUR-DISULFIDE CORE DOMAIN PROTEIN 6A"/>
    <property type="match status" value="1"/>
</dbReference>
<dbReference type="SMART" id="SM00289">
    <property type="entry name" value="WR1"/>
    <property type="match status" value="7"/>
</dbReference>